<feature type="signal peptide" evidence="1">
    <location>
        <begin position="1"/>
        <end position="23"/>
    </location>
</feature>
<dbReference type="GO" id="GO:0009277">
    <property type="term" value="C:fungal-type cell wall"/>
    <property type="evidence" value="ECO:0007669"/>
    <property type="project" value="TreeGrafter"/>
</dbReference>
<gene>
    <name evidence="3" type="ORF">N0V87_007834</name>
</gene>
<dbReference type="AlphaFoldDB" id="A0A9W8WU44"/>
<feature type="domain" description="Asl1-like glycosyl hydrolase catalytic" evidence="2">
    <location>
        <begin position="44"/>
        <end position="282"/>
    </location>
</feature>
<accession>A0A9W8WU44</accession>
<dbReference type="PANTHER" id="PTHR34154">
    <property type="entry name" value="ALKALI-SENSITIVE LINKAGE PROTEIN 1"/>
    <property type="match status" value="1"/>
</dbReference>
<feature type="chain" id="PRO_5040936058" description="Asl1-like glycosyl hydrolase catalytic domain-containing protein" evidence="1">
    <location>
        <begin position="24"/>
        <end position="286"/>
    </location>
</feature>
<dbReference type="Proteomes" id="UP001140562">
    <property type="component" value="Unassembled WGS sequence"/>
</dbReference>
<proteinExistence type="predicted"/>
<dbReference type="EMBL" id="JAPEUV010000101">
    <property type="protein sequence ID" value="KAJ4333105.1"/>
    <property type="molecule type" value="Genomic_DNA"/>
</dbReference>
<dbReference type="SUPFAM" id="SSF51445">
    <property type="entry name" value="(Trans)glycosidases"/>
    <property type="match status" value="1"/>
</dbReference>
<evidence type="ECO:0000256" key="1">
    <source>
        <dbReference type="SAM" id="SignalP"/>
    </source>
</evidence>
<dbReference type="InterPro" id="IPR017853">
    <property type="entry name" value="GH"/>
</dbReference>
<evidence type="ECO:0000313" key="4">
    <source>
        <dbReference type="Proteomes" id="UP001140562"/>
    </source>
</evidence>
<dbReference type="OrthoDB" id="5985073at2759"/>
<keyword evidence="4" id="KW-1185">Reference proteome</keyword>
<comment type="caution">
    <text evidence="3">The sequence shown here is derived from an EMBL/GenBank/DDBJ whole genome shotgun (WGS) entry which is preliminary data.</text>
</comment>
<dbReference type="Gene3D" id="3.20.20.80">
    <property type="entry name" value="Glycosidases"/>
    <property type="match status" value="1"/>
</dbReference>
<evidence type="ECO:0000259" key="2">
    <source>
        <dbReference type="Pfam" id="PF11790"/>
    </source>
</evidence>
<evidence type="ECO:0000313" key="3">
    <source>
        <dbReference type="EMBL" id="KAJ4333105.1"/>
    </source>
</evidence>
<sequence length="286" mass="31688">MSKLSFFQVLLFTGLALIKFLAATPLPKVVARLPPETPGSNRRGVAYNDATYLKYFSGPGSHVTWTYNWDSRSNADASAYAGLEFVPMLHSDRPDHTAKWDADVWNAALANKDLPTYLLGFNEPDNCDSGMGGSCMDLGTAVAAWKQYIEPQKLLKDKMYLGSPAVTNGANGLKYLRSFIDACTGCKVDFVNIHWYDDASNTAYFKNYINDARKVAAGRPIWITEFRARGSDDQVKAFMDEVLPWLDASGDIHRYAYFMATKGDGLLIDNAGQSLSNIGSHYTFHS</sequence>
<dbReference type="InterPro" id="IPR053183">
    <property type="entry name" value="ASL1"/>
</dbReference>
<organism evidence="3 4">
    <name type="scientific">Didymella glomerata</name>
    <dbReference type="NCBI Taxonomy" id="749621"/>
    <lineage>
        <taxon>Eukaryota</taxon>
        <taxon>Fungi</taxon>
        <taxon>Dikarya</taxon>
        <taxon>Ascomycota</taxon>
        <taxon>Pezizomycotina</taxon>
        <taxon>Dothideomycetes</taxon>
        <taxon>Pleosporomycetidae</taxon>
        <taxon>Pleosporales</taxon>
        <taxon>Pleosporineae</taxon>
        <taxon>Didymellaceae</taxon>
        <taxon>Didymella</taxon>
    </lineage>
</organism>
<keyword evidence="1" id="KW-0732">Signal</keyword>
<dbReference type="GO" id="GO:0071966">
    <property type="term" value="P:fungal-type cell wall polysaccharide metabolic process"/>
    <property type="evidence" value="ECO:0007669"/>
    <property type="project" value="TreeGrafter"/>
</dbReference>
<dbReference type="Pfam" id="PF11790">
    <property type="entry name" value="Glyco_hydro_cc"/>
    <property type="match status" value="1"/>
</dbReference>
<protein>
    <recommendedName>
        <fullName evidence="2">Asl1-like glycosyl hydrolase catalytic domain-containing protein</fullName>
    </recommendedName>
</protein>
<reference evidence="3" key="1">
    <citation type="submission" date="2022-10" db="EMBL/GenBank/DDBJ databases">
        <title>Tapping the CABI collections for fungal endophytes: first genome assemblies for Collariella, Neodidymelliopsis, Ascochyta clinopodiicola, Didymella pomorum, Didymosphaeria variabile, Neocosmospora piperis and Neocucurbitaria cava.</title>
        <authorList>
            <person name="Hill R."/>
        </authorList>
    </citation>
    <scope>NUCLEOTIDE SEQUENCE</scope>
    <source>
        <strain evidence="3">IMI 360193</strain>
    </source>
</reference>
<name>A0A9W8WU44_9PLEO</name>
<dbReference type="InterPro" id="IPR024655">
    <property type="entry name" value="Asl1_glyco_hydro_catalytic"/>
</dbReference>
<dbReference type="PANTHER" id="PTHR34154:SF10">
    <property type="entry name" value="ASL1-LIKE GLYCOSYL HYDROLASE CATALYTIC DOMAIN-CONTAINING PROTEIN"/>
    <property type="match status" value="1"/>
</dbReference>